<feature type="region of interest" description="Disordered" evidence="9">
    <location>
        <begin position="404"/>
        <end position="434"/>
    </location>
</feature>
<dbReference type="Proteomes" id="UP000267096">
    <property type="component" value="Unassembled WGS sequence"/>
</dbReference>
<dbReference type="InterPro" id="IPR048684">
    <property type="entry name" value="COG4_C"/>
</dbReference>
<dbReference type="InterPro" id="IPR013167">
    <property type="entry name" value="COG4_M"/>
</dbReference>
<dbReference type="Pfam" id="PF20663">
    <property type="entry name" value="COG4_N"/>
    <property type="match status" value="1"/>
</dbReference>
<evidence type="ECO:0000256" key="7">
    <source>
        <dbReference type="ARBA" id="ARBA00023136"/>
    </source>
</evidence>
<dbReference type="GO" id="GO:0017119">
    <property type="term" value="C:Golgi transport complex"/>
    <property type="evidence" value="ECO:0007669"/>
    <property type="project" value="TreeGrafter"/>
</dbReference>
<keyword evidence="7" id="KW-0472">Membrane</keyword>
<dbReference type="Gene3D" id="1.10.287.1060">
    <property type="entry name" value="ESAT-6-like"/>
    <property type="match status" value="1"/>
</dbReference>
<dbReference type="PANTHER" id="PTHR24016:SF0">
    <property type="entry name" value="CONSERVED OLIGOMERIC GOLGI COMPLEX SUBUNIT 4"/>
    <property type="match status" value="1"/>
</dbReference>
<comment type="similarity">
    <text evidence="2">Belongs to the COG4 family.</text>
</comment>
<evidence type="ECO:0000256" key="8">
    <source>
        <dbReference type="ARBA" id="ARBA00031340"/>
    </source>
</evidence>
<dbReference type="GO" id="GO:0007030">
    <property type="term" value="P:Golgi organization"/>
    <property type="evidence" value="ECO:0007669"/>
    <property type="project" value="TreeGrafter"/>
</dbReference>
<keyword evidence="4" id="KW-0813">Transport</keyword>
<reference evidence="11 12" key="2">
    <citation type="submission" date="2018-11" db="EMBL/GenBank/DDBJ databases">
        <authorList>
            <consortium name="Pathogen Informatics"/>
        </authorList>
    </citation>
    <scope>NUCLEOTIDE SEQUENCE [LARGE SCALE GENOMIC DNA]</scope>
</reference>
<dbReference type="WBParaSite" id="ASIM_0001093001-mRNA-1">
    <property type="protein sequence ID" value="ASIM_0001093001-mRNA-1"/>
    <property type="gene ID" value="ASIM_0001093001"/>
</dbReference>
<dbReference type="OrthoDB" id="47059at2759"/>
<keyword evidence="6" id="KW-0333">Golgi apparatus</keyword>
<dbReference type="Pfam" id="PF08318">
    <property type="entry name" value="COG4_m"/>
    <property type="match status" value="1"/>
</dbReference>
<evidence type="ECO:0000259" key="10">
    <source>
        <dbReference type="SMART" id="SM00762"/>
    </source>
</evidence>
<evidence type="ECO:0000313" key="11">
    <source>
        <dbReference type="EMBL" id="VDK43066.1"/>
    </source>
</evidence>
<sequence>MCTVDICGCLLGQRRSFVILVCEVAMGRMRDKPERAPDLRFDFTDMLSELRSELALKRSEEERITCNMEEVIQKASVSSGGVDVSRSFNLAITRFNNQMALVESDAKQLANNLKMISGLADNISGKVSSLDVAKGRVVECLQRVSDLIDLRKCADGVNSAMQEEDFELAAQHIHRFLTLDTAVFQMGDQFDTRDAGQSLKKNYDVLREALSSLKAIIESKFDEAVASGDVASLQRFFKLFPLINEHSSGITRFANYLSQEIRKMAESNYKVMMAGGTDDKRVNVLYADALTMLFEGIAREIQIHEPLIDSFYGADKMLSLIEMLQVECDKEAERIIAAFVKNRQYESKAKLVDKYSRNVDKYTSSERMDALELDVLLSEVTVMHTRAELYWRYLRRRLNAANAKTDEQRKESLGQDLSDEERRQMEEASAKEKLDRDRKLDNLLNRSLLGTKMQELLGRYILMEEYYMKESVAKAMNMSTREADSLTSSMLDDVFFIVRKCVRRSLSSSSVDCVCAMLNNGATALELDFLKFIYADVKNGYPSVGWTAEAYQTAQTAYNVIQHGKTVADAGPERQKEAFLTAVNDLRTSAECIRTLRRGFVEDFEKHLTQLSDSEKGKLDNALSQFDDLVRKFDNFANVGVEKLCAAAFRPKLKTSAELYLDVSHSLSEQDLSDFEGADPFMDAFIASLDKQLAVFEPVLVQSNYQELLCSVCAEVNRQLERVILKSVFNRLGALQLDREFRALTSYLTSIAGWALREKCNRLSQMVALINVESVDEAVDYYQQLAEHNRLLNSDEVKKILSLRNDLPYDQFKNAQF</sequence>
<evidence type="ECO:0000256" key="9">
    <source>
        <dbReference type="SAM" id="MobiDB-lite"/>
    </source>
</evidence>
<dbReference type="InterPro" id="IPR048680">
    <property type="entry name" value="COG4_N"/>
</dbReference>
<gene>
    <name evidence="11" type="ORF">ASIM_LOCUS10488</name>
</gene>
<dbReference type="PANTHER" id="PTHR24016">
    <property type="entry name" value="CONSERVED OLIGOMERIC GOLGI COMPLEX SUBUNIT 4"/>
    <property type="match status" value="1"/>
</dbReference>
<dbReference type="Pfam" id="PF20662">
    <property type="entry name" value="COG4_C"/>
    <property type="match status" value="1"/>
</dbReference>
<dbReference type="GO" id="GO:0015031">
    <property type="term" value="P:protein transport"/>
    <property type="evidence" value="ECO:0007669"/>
    <property type="project" value="UniProtKB-KW"/>
</dbReference>
<feature type="domain" description="COG4 transport protein middle alpha-helical bundle" evidence="10">
    <location>
        <begin position="206"/>
        <end position="538"/>
    </location>
</feature>
<feature type="compositionally biased region" description="Basic and acidic residues" evidence="9">
    <location>
        <begin position="420"/>
        <end position="434"/>
    </location>
</feature>
<name>A0A0M3JSH3_ANISI</name>
<evidence type="ECO:0000256" key="6">
    <source>
        <dbReference type="ARBA" id="ARBA00023034"/>
    </source>
</evidence>
<keyword evidence="12" id="KW-1185">Reference proteome</keyword>
<evidence type="ECO:0000256" key="2">
    <source>
        <dbReference type="ARBA" id="ARBA00009215"/>
    </source>
</evidence>
<keyword evidence="5" id="KW-0653">Protein transport</keyword>
<dbReference type="AlphaFoldDB" id="A0A0M3JSH3"/>
<dbReference type="Gene3D" id="1.20.58.1970">
    <property type="match status" value="1"/>
</dbReference>
<evidence type="ECO:0000256" key="1">
    <source>
        <dbReference type="ARBA" id="ARBA00004395"/>
    </source>
</evidence>
<protein>
    <recommendedName>
        <fullName evidence="3">Conserved oligomeric Golgi complex subunit 4</fullName>
    </recommendedName>
    <alternativeName>
        <fullName evidence="8">Component of oligomeric Golgi complex 4</fullName>
    </alternativeName>
</protein>
<comment type="subcellular location">
    <subcellularLocation>
        <location evidence="1">Golgi apparatus membrane</location>
        <topology evidence="1">Peripheral membrane protein</topology>
    </subcellularLocation>
</comment>
<organism evidence="13">
    <name type="scientific">Anisakis simplex</name>
    <name type="common">Herring worm</name>
    <dbReference type="NCBI Taxonomy" id="6269"/>
    <lineage>
        <taxon>Eukaryota</taxon>
        <taxon>Metazoa</taxon>
        <taxon>Ecdysozoa</taxon>
        <taxon>Nematoda</taxon>
        <taxon>Chromadorea</taxon>
        <taxon>Rhabditida</taxon>
        <taxon>Spirurina</taxon>
        <taxon>Ascaridomorpha</taxon>
        <taxon>Ascaridoidea</taxon>
        <taxon>Anisakidae</taxon>
        <taxon>Anisakis</taxon>
        <taxon>Anisakis simplex complex</taxon>
    </lineage>
</organism>
<accession>A0A0M3JSH3</accession>
<evidence type="ECO:0000256" key="3">
    <source>
        <dbReference type="ARBA" id="ARBA00020975"/>
    </source>
</evidence>
<evidence type="ECO:0000313" key="13">
    <source>
        <dbReference type="WBParaSite" id="ASIM_0001093001-mRNA-1"/>
    </source>
</evidence>
<dbReference type="InterPro" id="IPR048682">
    <property type="entry name" value="COG4"/>
</dbReference>
<evidence type="ECO:0000256" key="5">
    <source>
        <dbReference type="ARBA" id="ARBA00022927"/>
    </source>
</evidence>
<dbReference type="EMBL" id="UYRR01031001">
    <property type="protein sequence ID" value="VDK43066.1"/>
    <property type="molecule type" value="Genomic_DNA"/>
</dbReference>
<dbReference type="GO" id="GO:0006890">
    <property type="term" value="P:retrograde vesicle-mediated transport, Golgi to endoplasmic reticulum"/>
    <property type="evidence" value="ECO:0007669"/>
    <property type="project" value="TreeGrafter"/>
</dbReference>
<feature type="compositionally biased region" description="Basic and acidic residues" evidence="9">
    <location>
        <begin position="404"/>
        <end position="413"/>
    </location>
</feature>
<reference evidence="13" key="1">
    <citation type="submission" date="2017-02" db="UniProtKB">
        <authorList>
            <consortium name="WormBaseParasite"/>
        </authorList>
    </citation>
    <scope>IDENTIFICATION</scope>
</reference>
<evidence type="ECO:0000313" key="12">
    <source>
        <dbReference type="Proteomes" id="UP000267096"/>
    </source>
</evidence>
<dbReference type="SMART" id="SM00762">
    <property type="entry name" value="Cog4"/>
    <property type="match status" value="1"/>
</dbReference>
<proteinExistence type="inferred from homology"/>
<evidence type="ECO:0000256" key="4">
    <source>
        <dbReference type="ARBA" id="ARBA00022448"/>
    </source>
</evidence>
<dbReference type="GO" id="GO:0000139">
    <property type="term" value="C:Golgi membrane"/>
    <property type="evidence" value="ECO:0007669"/>
    <property type="project" value="UniProtKB-SubCell"/>
</dbReference>